<reference evidence="1 2" key="1">
    <citation type="submission" date="2010-01" db="EMBL/GenBank/DDBJ databases">
        <authorList>
            <person name="Muzny D."/>
            <person name="Qin X."/>
            <person name="Deng J."/>
            <person name="Jiang H."/>
            <person name="Liu Y."/>
            <person name="Qu J."/>
            <person name="Song X.-Z."/>
            <person name="Zhang L."/>
            <person name="Thornton R."/>
            <person name="Coyle M."/>
            <person name="Francisco L."/>
            <person name="Jackson L."/>
            <person name="Javaid M."/>
            <person name="Korchina V."/>
            <person name="Kovar C."/>
            <person name="Mata R."/>
            <person name="Mathew T."/>
            <person name="Ngo R."/>
            <person name="Nguyen L."/>
            <person name="Nguyen N."/>
            <person name="Okwuonu G."/>
            <person name="Ongeri F."/>
            <person name="Pham C."/>
            <person name="Simmons D."/>
            <person name="Wilczek-Boney K."/>
            <person name="Hale W."/>
            <person name="Jakkamsetti A."/>
            <person name="Pham P."/>
            <person name="Ruth R."/>
            <person name="San Lucas F."/>
            <person name="Warren J."/>
            <person name="Zhang J."/>
            <person name="Zhao Z."/>
            <person name="Zhou C."/>
            <person name="Zhu D."/>
            <person name="Lee S."/>
            <person name="Bess C."/>
            <person name="Blankenburg K."/>
            <person name="Forbes L."/>
            <person name="Fu Q."/>
            <person name="Gubbala S."/>
            <person name="Hirani K."/>
            <person name="Jayaseelan J.C."/>
            <person name="Lara F."/>
            <person name="Munidasa M."/>
            <person name="Palculict T."/>
            <person name="Patil S."/>
            <person name="Pu L.-L."/>
            <person name="Saada N."/>
            <person name="Tang L."/>
            <person name="Weissenberger G."/>
            <person name="Zhu Y."/>
            <person name="Hemphill L."/>
            <person name="Shang Y."/>
            <person name="Youmans B."/>
            <person name="Ayvaz T."/>
            <person name="Ross M."/>
            <person name="Santibanez J."/>
            <person name="Aqrawi P."/>
            <person name="Gross S."/>
            <person name="Joshi V."/>
            <person name="Fowler G."/>
            <person name="Nazareth L."/>
            <person name="Reid J."/>
            <person name="Worley K."/>
            <person name="Petrosino J."/>
            <person name="Highlander S."/>
            <person name="Gibbs R."/>
        </authorList>
    </citation>
    <scope>NUCLEOTIDE SEQUENCE [LARGE SCALE GENOMIC DNA]</scope>
    <source>
        <strain evidence="1 2">DSM 4582</strain>
    </source>
</reference>
<accession>D4E595</accession>
<evidence type="ECO:0000313" key="1">
    <source>
        <dbReference type="EMBL" id="EFE94911.1"/>
    </source>
</evidence>
<dbReference type="EMBL" id="ADBY01000050">
    <property type="protein sequence ID" value="EFE94911.1"/>
    <property type="molecule type" value="Genomic_DNA"/>
</dbReference>
<gene>
    <name evidence="1" type="primary">holE</name>
    <name evidence="1" type="ORF">HMPREF0758_3345</name>
</gene>
<keyword evidence="2" id="KW-1185">Reference proteome</keyword>
<dbReference type="NCBIfam" id="NF008207">
    <property type="entry name" value="PRK10969.1"/>
    <property type="match status" value="1"/>
</dbReference>
<keyword evidence="1" id="KW-0548">Nucleotidyltransferase</keyword>
<dbReference type="AlphaFoldDB" id="D4E595"/>
<dbReference type="InterPro" id="IPR036745">
    <property type="entry name" value="PolIII_theta_sf"/>
</dbReference>
<sequence length="103" mass="11810">MVFEACQAPWSGLPSALFACGNGKENSVGYNLAELSKDEMDKVNVDLAASGVAFKERYNMPVIPEVVEREQPAHLRDYFRERVAHYRMESHKFSRLPYEPKMK</sequence>
<dbReference type="GO" id="GO:0003677">
    <property type="term" value="F:DNA binding"/>
    <property type="evidence" value="ECO:0007669"/>
    <property type="project" value="InterPro"/>
</dbReference>
<dbReference type="STRING" id="667129.HMPREF0758_3345"/>
<organism evidence="1 2">
    <name type="scientific">Serratia odorifera DSM 4582</name>
    <dbReference type="NCBI Taxonomy" id="667129"/>
    <lineage>
        <taxon>Bacteria</taxon>
        <taxon>Pseudomonadati</taxon>
        <taxon>Pseudomonadota</taxon>
        <taxon>Gammaproteobacteria</taxon>
        <taxon>Enterobacterales</taxon>
        <taxon>Yersiniaceae</taxon>
        <taxon>Serratia</taxon>
    </lineage>
</organism>
<dbReference type="HOGENOM" id="CLU_176900_0_0_6"/>
<proteinExistence type="predicted"/>
<evidence type="ECO:0000313" key="2">
    <source>
        <dbReference type="Proteomes" id="UP000005723"/>
    </source>
</evidence>
<dbReference type="Proteomes" id="UP000005723">
    <property type="component" value="Unassembled WGS sequence"/>
</dbReference>
<name>D4E595_SEROD</name>
<dbReference type="GO" id="GO:0006260">
    <property type="term" value="P:DNA replication"/>
    <property type="evidence" value="ECO:0007669"/>
    <property type="project" value="InterPro"/>
</dbReference>
<dbReference type="SUPFAM" id="SSF46575">
    <property type="entry name" value="DNA polymerase III theta subunit-like"/>
    <property type="match status" value="1"/>
</dbReference>
<dbReference type="Pfam" id="PF06440">
    <property type="entry name" value="DNA_pol3_theta"/>
    <property type="match status" value="1"/>
</dbReference>
<dbReference type="GO" id="GO:0003887">
    <property type="term" value="F:DNA-directed DNA polymerase activity"/>
    <property type="evidence" value="ECO:0007669"/>
    <property type="project" value="UniProtKB-EC"/>
</dbReference>
<dbReference type="InterPro" id="IPR009052">
    <property type="entry name" value="DNA_pol_III_theta_bac"/>
</dbReference>
<keyword evidence="1" id="KW-0808">Transferase</keyword>
<dbReference type="Gene3D" id="1.20.58.250">
    <property type="entry name" value="DNA polymerase III-theta"/>
    <property type="match status" value="1"/>
</dbReference>
<comment type="caution">
    <text evidence="1">The sequence shown here is derived from an EMBL/GenBank/DDBJ whole genome shotgun (WGS) entry which is preliminary data.</text>
</comment>
<protein>
    <submittedName>
        <fullName evidence="1">DNA polymerase III subunit theta</fullName>
        <ecNumber evidence="1">2.7.7.7</ecNumber>
    </submittedName>
</protein>
<dbReference type="EC" id="2.7.7.7" evidence="1"/>